<sequence length="374" mass="41989">MGRLQTLPPEILGLIFVLLQEADISSLRGTSRTVRNVSERRYKELGRSVSIMLSSESLERLEMISNHHKHRDCVRSLVVRTAHVPTYVRSDGASCLFPGNEYQISLNQQQQFLDSGDASTRLGKALNKLTNCNKICLTDANDQKPLGFDRLRRRISPIEPQLGINEINPVKIKNTTYTMDCGESETFLNQALATMIKAAAQCSSIASIDIAIGKADPPGPISSNGLVFSEDEREHFSQAFSGVTYLRVMLLPECSKAKDLRRFLRLFSGLEVLEVEFLEAHPDDDLIRALLYTKVSALKSLKLAGCDLGRKMLLKVLIHYQKAKEITLREFWLPEDQDWDWVRENLIRAPEGPAVILDKCGYGETPEEGTRAVL</sequence>
<gene>
    <name evidence="2" type="ORF">Purlil1_12969</name>
</gene>
<evidence type="ECO:0000313" key="2">
    <source>
        <dbReference type="EMBL" id="KAK4074429.1"/>
    </source>
</evidence>
<dbReference type="PROSITE" id="PS50181">
    <property type="entry name" value="FBOX"/>
    <property type="match status" value="1"/>
</dbReference>
<proteinExistence type="predicted"/>
<reference evidence="2 3" key="1">
    <citation type="journal article" date="2024" name="Microbiol. Resour. Announc.">
        <title>Genome annotations for the ascomycete fungi Trichoderma harzianum, Trichoderma aggressivum, and Purpureocillium lilacinum.</title>
        <authorList>
            <person name="Beijen E.P.W."/>
            <person name="Ohm R.A."/>
        </authorList>
    </citation>
    <scope>NUCLEOTIDE SEQUENCE [LARGE SCALE GENOMIC DNA]</scope>
    <source>
        <strain evidence="2 3">CBS 150709</strain>
    </source>
</reference>
<keyword evidence="3" id="KW-1185">Reference proteome</keyword>
<name>A0ABR0BFF6_PURLI</name>
<evidence type="ECO:0000313" key="3">
    <source>
        <dbReference type="Proteomes" id="UP001287286"/>
    </source>
</evidence>
<evidence type="ECO:0000259" key="1">
    <source>
        <dbReference type="PROSITE" id="PS50181"/>
    </source>
</evidence>
<protein>
    <recommendedName>
        <fullName evidence="1">F-box domain-containing protein</fullName>
    </recommendedName>
</protein>
<accession>A0ABR0BFF6</accession>
<feature type="domain" description="F-box" evidence="1">
    <location>
        <begin position="1"/>
        <end position="45"/>
    </location>
</feature>
<comment type="caution">
    <text evidence="2">The sequence shown here is derived from an EMBL/GenBank/DDBJ whole genome shotgun (WGS) entry which is preliminary data.</text>
</comment>
<dbReference type="InterPro" id="IPR001810">
    <property type="entry name" value="F-box_dom"/>
</dbReference>
<organism evidence="2 3">
    <name type="scientific">Purpureocillium lilacinum</name>
    <name type="common">Paecilomyces lilacinus</name>
    <dbReference type="NCBI Taxonomy" id="33203"/>
    <lineage>
        <taxon>Eukaryota</taxon>
        <taxon>Fungi</taxon>
        <taxon>Dikarya</taxon>
        <taxon>Ascomycota</taxon>
        <taxon>Pezizomycotina</taxon>
        <taxon>Sordariomycetes</taxon>
        <taxon>Hypocreomycetidae</taxon>
        <taxon>Hypocreales</taxon>
        <taxon>Ophiocordycipitaceae</taxon>
        <taxon>Purpureocillium</taxon>
    </lineage>
</organism>
<dbReference type="EMBL" id="JAWRVI010000151">
    <property type="protein sequence ID" value="KAK4074429.1"/>
    <property type="molecule type" value="Genomic_DNA"/>
</dbReference>
<dbReference type="Proteomes" id="UP001287286">
    <property type="component" value="Unassembled WGS sequence"/>
</dbReference>